<dbReference type="InterPro" id="IPR003439">
    <property type="entry name" value="ABC_transporter-like_ATP-bd"/>
</dbReference>
<evidence type="ECO:0000256" key="3">
    <source>
        <dbReference type="ARBA" id="ARBA00022448"/>
    </source>
</evidence>
<feature type="domain" description="ABC transporter" evidence="9">
    <location>
        <begin position="4"/>
        <end position="242"/>
    </location>
</feature>
<dbReference type="InterPro" id="IPR003593">
    <property type="entry name" value="AAA+_ATPase"/>
</dbReference>
<evidence type="ECO:0000256" key="8">
    <source>
        <dbReference type="ARBA" id="ARBA00023136"/>
    </source>
</evidence>
<dbReference type="Gene3D" id="3.40.50.300">
    <property type="entry name" value="P-loop containing nucleotide triphosphate hydrolases"/>
    <property type="match status" value="2"/>
</dbReference>
<protein>
    <submittedName>
        <fullName evidence="10">ATP-binding cassette domain-containing protein</fullName>
    </submittedName>
</protein>
<dbReference type="Pfam" id="PF00005">
    <property type="entry name" value="ABC_tran"/>
    <property type="match status" value="2"/>
</dbReference>
<keyword evidence="5" id="KW-0547">Nucleotide-binding</keyword>
<evidence type="ECO:0000259" key="9">
    <source>
        <dbReference type="PROSITE" id="PS50893"/>
    </source>
</evidence>
<sequence>METIRLENVTFAYPLADRNALKDVSFSIDSSQFIVLCGKSGCGKSTLLKQMKKNLIPYGQLAGNVLYCGQSVADLEDRRSVSEIGFVQQNPDNQIVTDKVWHELAFGLESLGLSNAAIKRRVAEMASYFDIQGWFRKNVNELSGGQKQLLNLASIMAMQPKLLILDEPTSQLDPIAASEFLRTVYKINRDLGTTVIISEHRLEEIFPMADKVMVMDQGQVIAFESPSEIGEFLAGMGDQNRHPMFYGLPSVMRIFSDVCPAVKSPLTIREGRLRLEEMLTEKPAAQAAADRVYELPNNDAVQNPVIALKDVWFQYSKESGEVLRGLNLNVERNQWYCLLGGNGVGKSTTLKVISGILKPQRGSIKVDRTKLSMLPQNPQALFTEITVEEELLEALYYIKIPDSAKIDQVKSMLALMEIEHLRKANPYDLSGGEQQRLALGKILLLKPKILLLDEPTKGLDPFFKRTLAGILRKLVENDVTIFMVSHDIEFCAEYADQCAMFFDGDIVSVGRPKEFFSGNSFYTTTANKLVREWQRDAITCEEVSAWLKAMI</sequence>
<evidence type="ECO:0000256" key="2">
    <source>
        <dbReference type="ARBA" id="ARBA00005417"/>
    </source>
</evidence>
<evidence type="ECO:0000256" key="1">
    <source>
        <dbReference type="ARBA" id="ARBA00004202"/>
    </source>
</evidence>
<gene>
    <name evidence="10" type="ORF">DW099_16360</name>
</gene>
<dbReference type="AlphaFoldDB" id="A0A415DXE3"/>
<dbReference type="Proteomes" id="UP000284841">
    <property type="component" value="Unassembled WGS sequence"/>
</dbReference>
<evidence type="ECO:0000313" key="11">
    <source>
        <dbReference type="Proteomes" id="UP000284841"/>
    </source>
</evidence>
<dbReference type="SUPFAM" id="SSF52540">
    <property type="entry name" value="P-loop containing nucleoside triphosphate hydrolases"/>
    <property type="match status" value="2"/>
</dbReference>
<keyword evidence="6 10" id="KW-0067">ATP-binding</keyword>
<organism evidence="10 11">
    <name type="scientific">Emergencia timonensis</name>
    <dbReference type="NCBI Taxonomy" id="1776384"/>
    <lineage>
        <taxon>Bacteria</taxon>
        <taxon>Bacillati</taxon>
        <taxon>Bacillota</taxon>
        <taxon>Clostridia</taxon>
        <taxon>Peptostreptococcales</taxon>
        <taxon>Anaerovoracaceae</taxon>
        <taxon>Emergencia</taxon>
    </lineage>
</organism>
<reference evidence="10 11" key="1">
    <citation type="submission" date="2018-08" db="EMBL/GenBank/DDBJ databases">
        <title>A genome reference for cultivated species of the human gut microbiota.</title>
        <authorList>
            <person name="Zou Y."/>
            <person name="Xue W."/>
            <person name="Luo G."/>
        </authorList>
    </citation>
    <scope>NUCLEOTIDE SEQUENCE [LARGE SCALE GENOMIC DNA]</scope>
    <source>
        <strain evidence="10 11">AM07-24</strain>
    </source>
</reference>
<name>A0A415DXE3_9FIRM</name>
<keyword evidence="7" id="KW-1278">Translocase</keyword>
<dbReference type="OrthoDB" id="501320at2"/>
<proteinExistence type="inferred from homology"/>
<dbReference type="InterPro" id="IPR017871">
    <property type="entry name" value="ABC_transporter-like_CS"/>
</dbReference>
<comment type="subcellular location">
    <subcellularLocation>
        <location evidence="1">Cell membrane</location>
        <topology evidence="1">Peripheral membrane protein</topology>
    </subcellularLocation>
</comment>
<dbReference type="GO" id="GO:0042626">
    <property type="term" value="F:ATPase-coupled transmembrane transporter activity"/>
    <property type="evidence" value="ECO:0007669"/>
    <property type="project" value="TreeGrafter"/>
</dbReference>
<evidence type="ECO:0000256" key="7">
    <source>
        <dbReference type="ARBA" id="ARBA00022967"/>
    </source>
</evidence>
<dbReference type="EMBL" id="QRMS01000005">
    <property type="protein sequence ID" value="RHJ85264.1"/>
    <property type="molecule type" value="Genomic_DNA"/>
</dbReference>
<evidence type="ECO:0000313" key="10">
    <source>
        <dbReference type="EMBL" id="RHJ85264.1"/>
    </source>
</evidence>
<evidence type="ECO:0000256" key="5">
    <source>
        <dbReference type="ARBA" id="ARBA00022741"/>
    </source>
</evidence>
<dbReference type="PANTHER" id="PTHR43553">
    <property type="entry name" value="HEAVY METAL TRANSPORTER"/>
    <property type="match status" value="1"/>
</dbReference>
<dbReference type="GO" id="GO:0005524">
    <property type="term" value="F:ATP binding"/>
    <property type="evidence" value="ECO:0007669"/>
    <property type="project" value="UniProtKB-KW"/>
</dbReference>
<keyword evidence="11" id="KW-1185">Reference proteome</keyword>
<feature type="domain" description="ABC transporter" evidence="9">
    <location>
        <begin position="306"/>
        <end position="528"/>
    </location>
</feature>
<dbReference type="CDD" id="cd03225">
    <property type="entry name" value="ABC_cobalt_CbiO_domain1"/>
    <property type="match status" value="2"/>
</dbReference>
<comment type="caution">
    <text evidence="10">The sequence shown here is derived from an EMBL/GenBank/DDBJ whole genome shotgun (WGS) entry which is preliminary data.</text>
</comment>
<dbReference type="RefSeq" id="WP_118336392.1">
    <property type="nucleotide sequence ID" value="NZ_AP025567.1"/>
</dbReference>
<dbReference type="STRING" id="1776384.GCA_900086585_00042"/>
<dbReference type="NCBIfam" id="NF010167">
    <property type="entry name" value="PRK13648.1"/>
    <property type="match status" value="2"/>
</dbReference>
<dbReference type="InterPro" id="IPR027417">
    <property type="entry name" value="P-loop_NTPase"/>
</dbReference>
<dbReference type="InterPro" id="IPR050095">
    <property type="entry name" value="ECF_ABC_transporter_ATP-bd"/>
</dbReference>
<evidence type="ECO:0000256" key="4">
    <source>
        <dbReference type="ARBA" id="ARBA00022475"/>
    </source>
</evidence>
<keyword evidence="8" id="KW-0472">Membrane</keyword>
<dbReference type="InterPro" id="IPR015856">
    <property type="entry name" value="ABC_transpr_CbiO/EcfA_su"/>
</dbReference>
<dbReference type="SMART" id="SM00382">
    <property type="entry name" value="AAA"/>
    <property type="match status" value="2"/>
</dbReference>
<dbReference type="PROSITE" id="PS50893">
    <property type="entry name" value="ABC_TRANSPORTER_2"/>
    <property type="match status" value="2"/>
</dbReference>
<evidence type="ECO:0000256" key="6">
    <source>
        <dbReference type="ARBA" id="ARBA00022840"/>
    </source>
</evidence>
<keyword evidence="3" id="KW-0813">Transport</keyword>
<keyword evidence="4" id="KW-1003">Cell membrane</keyword>
<dbReference type="GO" id="GO:0016887">
    <property type="term" value="F:ATP hydrolysis activity"/>
    <property type="evidence" value="ECO:0007669"/>
    <property type="project" value="InterPro"/>
</dbReference>
<comment type="similarity">
    <text evidence="2">Belongs to the ABC transporter superfamily.</text>
</comment>
<dbReference type="GO" id="GO:0043190">
    <property type="term" value="C:ATP-binding cassette (ABC) transporter complex"/>
    <property type="evidence" value="ECO:0007669"/>
    <property type="project" value="TreeGrafter"/>
</dbReference>
<dbReference type="PROSITE" id="PS00211">
    <property type="entry name" value="ABC_TRANSPORTER_1"/>
    <property type="match status" value="2"/>
</dbReference>
<accession>A0A415DXE3</accession>